<comment type="catalytic activity">
    <reaction evidence="14">
        <text>L-seryl-[protein] + ATP = O-phospho-L-seryl-[protein] + ADP + H(+)</text>
        <dbReference type="Rhea" id="RHEA:17989"/>
        <dbReference type="Rhea" id="RHEA-COMP:9863"/>
        <dbReference type="Rhea" id="RHEA-COMP:11604"/>
        <dbReference type="ChEBI" id="CHEBI:15378"/>
        <dbReference type="ChEBI" id="CHEBI:29999"/>
        <dbReference type="ChEBI" id="CHEBI:30616"/>
        <dbReference type="ChEBI" id="CHEBI:83421"/>
        <dbReference type="ChEBI" id="CHEBI:456216"/>
        <dbReference type="EC" id="2.7.11.1"/>
    </reaction>
</comment>
<feature type="domain" description="Protein kinase" evidence="17">
    <location>
        <begin position="92"/>
        <end position="474"/>
    </location>
</feature>
<dbReference type="AlphaFoldDB" id="A0A370TS73"/>
<evidence type="ECO:0000256" key="8">
    <source>
        <dbReference type="ARBA" id="ARBA00022741"/>
    </source>
</evidence>
<dbReference type="InterPro" id="IPR000719">
    <property type="entry name" value="Prot_kinase_dom"/>
</dbReference>
<keyword evidence="9 18" id="KW-0418">Kinase</keyword>
<name>A0A370TS73_9HELO</name>
<comment type="catalytic activity">
    <reaction evidence="13">
        <text>L-threonyl-[protein] + ATP = O-phospho-L-threonyl-[protein] + ADP + H(+)</text>
        <dbReference type="Rhea" id="RHEA:46608"/>
        <dbReference type="Rhea" id="RHEA-COMP:11060"/>
        <dbReference type="Rhea" id="RHEA-COMP:11605"/>
        <dbReference type="ChEBI" id="CHEBI:15378"/>
        <dbReference type="ChEBI" id="CHEBI:30013"/>
        <dbReference type="ChEBI" id="CHEBI:30616"/>
        <dbReference type="ChEBI" id="CHEBI:61977"/>
        <dbReference type="ChEBI" id="CHEBI:456216"/>
        <dbReference type="EC" id="2.7.11.1"/>
    </reaction>
</comment>
<keyword evidence="6" id="KW-0723">Serine/threonine-protein kinase</keyword>
<dbReference type="GO" id="GO:0005524">
    <property type="term" value="F:ATP binding"/>
    <property type="evidence" value="ECO:0007669"/>
    <property type="project" value="UniProtKB-UniRule"/>
</dbReference>
<reference evidence="18 19" key="1">
    <citation type="journal article" date="2018" name="IMA Fungus">
        <title>IMA Genome-F 9: Draft genome sequence of Annulohypoxylon stygium, Aspergillus mulundensis, Berkeleyomyces basicola (syn. Thielaviopsis basicola), Ceratocystis smalleyi, two Cercospora beticola strains, Coleophoma cylindrospora, Fusarium fracticaudum, Phialophora cf. hyalina, and Morchella septimelata.</title>
        <authorList>
            <person name="Wingfield B.D."/>
            <person name="Bills G.F."/>
            <person name="Dong Y."/>
            <person name="Huang W."/>
            <person name="Nel W.J."/>
            <person name="Swalarsk-Parry B.S."/>
            <person name="Vaghefi N."/>
            <person name="Wilken P.M."/>
            <person name="An Z."/>
            <person name="de Beer Z.W."/>
            <person name="De Vos L."/>
            <person name="Chen L."/>
            <person name="Duong T.A."/>
            <person name="Gao Y."/>
            <person name="Hammerbacher A."/>
            <person name="Kikkert J.R."/>
            <person name="Li Y."/>
            <person name="Li H."/>
            <person name="Li K."/>
            <person name="Li Q."/>
            <person name="Liu X."/>
            <person name="Ma X."/>
            <person name="Naidoo K."/>
            <person name="Pethybridge S.J."/>
            <person name="Sun J."/>
            <person name="Steenkamp E.T."/>
            <person name="van der Nest M.A."/>
            <person name="van Wyk S."/>
            <person name="Wingfield M.J."/>
            <person name="Xiong C."/>
            <person name="Yue Q."/>
            <person name="Zhang X."/>
        </authorList>
    </citation>
    <scope>NUCLEOTIDE SEQUENCE [LARGE SCALE GENOMIC DNA]</scope>
    <source>
        <strain evidence="18 19">BP 5553</strain>
    </source>
</reference>
<keyword evidence="10 15" id="KW-0067">ATP-binding</keyword>
<evidence type="ECO:0000256" key="2">
    <source>
        <dbReference type="ARBA" id="ARBA00011534"/>
    </source>
</evidence>
<feature type="binding site" evidence="15">
    <location>
        <position position="121"/>
    </location>
    <ligand>
        <name>ATP</name>
        <dbReference type="ChEBI" id="CHEBI:30616"/>
    </ligand>
</feature>
<evidence type="ECO:0000256" key="4">
    <source>
        <dbReference type="ARBA" id="ARBA00013948"/>
    </source>
</evidence>
<dbReference type="InterPro" id="IPR017441">
    <property type="entry name" value="Protein_kinase_ATP_BS"/>
</dbReference>
<evidence type="ECO:0000256" key="13">
    <source>
        <dbReference type="ARBA" id="ARBA00047899"/>
    </source>
</evidence>
<evidence type="ECO:0000256" key="7">
    <source>
        <dbReference type="ARBA" id="ARBA00022679"/>
    </source>
</evidence>
<dbReference type="EMBL" id="NPIC01000002">
    <property type="protein sequence ID" value="RDL38376.1"/>
    <property type="molecule type" value="Genomic_DNA"/>
</dbReference>
<dbReference type="Proteomes" id="UP000254866">
    <property type="component" value="Unassembled WGS sequence"/>
</dbReference>
<dbReference type="RefSeq" id="XP_031871032.1">
    <property type="nucleotide sequence ID" value="XM_032011339.1"/>
</dbReference>
<accession>A0A370TS73</accession>
<evidence type="ECO:0000256" key="16">
    <source>
        <dbReference type="SAM" id="MobiDB-lite"/>
    </source>
</evidence>
<dbReference type="PANTHER" id="PTHR45646:SF11">
    <property type="entry name" value="SERINE_THREONINE-PROTEIN KINASE DOA"/>
    <property type="match status" value="1"/>
</dbReference>
<dbReference type="EC" id="2.7.11.1" evidence="3"/>
<evidence type="ECO:0000256" key="9">
    <source>
        <dbReference type="ARBA" id="ARBA00022777"/>
    </source>
</evidence>
<dbReference type="InterPro" id="IPR051175">
    <property type="entry name" value="CLK_kinases"/>
</dbReference>
<evidence type="ECO:0000313" key="19">
    <source>
        <dbReference type="Proteomes" id="UP000254866"/>
    </source>
</evidence>
<dbReference type="SMART" id="SM00220">
    <property type="entry name" value="S_TKc"/>
    <property type="match status" value="1"/>
</dbReference>
<sequence>MPSELSFTLDGTGSLMRTSLQLFCSYAVARVSSRHIIESGILAVSSCFTAKRMSTRSRQYRPSRFDDVEDIESYTTGGFHPVHLGDLFQDRYKILHKLGYGGFSTVWLALDEQKHRRVALKIMRAEASSHCSELEILQRLGRSPNDASGRKNVTSLFDHFTIDGPNGTHMCLVSDVAGPSVAALNDCPGKVAGSRRLRSDLARKIAKQTVEALKFVHSHKLCHGDITASNLLFQLASINEWSEDEVCQRFGEPRKDLILTISGCEPGRSAPRYLVESANLLDPRFLAEDILLVDFGQSFVVDNPPQAEDIGIPFSYCAPEVIFDSKVSKCSEIWALGCVIFELRAGQQLFPSWSGGQDEILRQMVQTLGILPDGWWNAWEKRTNFFNDDGKPKQEWSDGIPKAVEYPISEIIGDIGSEDEEEKEPRKSEAILEPSGTSVPLEEAAQMNDLLDRIFKWAPEERISLDDILNHSWFGTKHKDPF</sequence>
<feature type="region of interest" description="Disordered" evidence="16">
    <location>
        <begin position="414"/>
        <end position="439"/>
    </location>
</feature>
<dbReference type="Pfam" id="PF00069">
    <property type="entry name" value="Pkinase"/>
    <property type="match status" value="2"/>
</dbReference>
<evidence type="ECO:0000256" key="15">
    <source>
        <dbReference type="PROSITE-ProRule" id="PRU10141"/>
    </source>
</evidence>
<evidence type="ECO:0000256" key="14">
    <source>
        <dbReference type="ARBA" id="ARBA00048679"/>
    </source>
</evidence>
<dbReference type="Gene3D" id="1.10.510.10">
    <property type="entry name" value="Transferase(Phosphotransferase) domain 1"/>
    <property type="match status" value="1"/>
</dbReference>
<evidence type="ECO:0000256" key="12">
    <source>
        <dbReference type="ARBA" id="ARBA00033194"/>
    </source>
</evidence>
<gene>
    <name evidence="18" type="ORF">BP5553_02716</name>
</gene>
<comment type="function">
    <text evidence="1">Component of the EKC/KEOPS complex that is required for the formation of a threonylcarbamoyl group on adenosine at position 37 (t(6)A37) in tRNAs that read codons beginning with adenine. The complex is probably involved in the transfer of the threonylcarbamoyl moiety of threonylcarbamoyl-AMP (TC-AMP) to the N6 group of A37. BUD32 has ATPase activity in the context of the EKC/KEOPS complex and likely plays a supporting role to the catalytic subunit KAE1. The EKC/KEOPS complex also promotes both telomere uncapping and telomere elongation. The complex is required for efficient recruitment of transcriptional coactivators.</text>
</comment>
<keyword evidence="8 15" id="KW-0547">Nucleotide-binding</keyword>
<evidence type="ECO:0000256" key="11">
    <source>
        <dbReference type="ARBA" id="ARBA00030980"/>
    </source>
</evidence>
<proteinExistence type="predicted"/>
<evidence type="ECO:0000313" key="18">
    <source>
        <dbReference type="EMBL" id="RDL38376.1"/>
    </source>
</evidence>
<protein>
    <recommendedName>
        <fullName evidence="5">EKC/KEOPS complex subunit BUD32</fullName>
        <ecNumber evidence="3">2.7.11.1</ecNumber>
    </recommendedName>
    <alternativeName>
        <fullName evidence="11 12">Atypical Serine/threonine protein kinase BUD32</fullName>
    </alternativeName>
    <alternativeName>
        <fullName evidence="4">EKC/KEOPS complex subunit bud32</fullName>
    </alternativeName>
</protein>
<dbReference type="PROSITE" id="PS00109">
    <property type="entry name" value="PROTEIN_KINASE_TYR"/>
    <property type="match status" value="1"/>
</dbReference>
<evidence type="ECO:0000256" key="1">
    <source>
        <dbReference type="ARBA" id="ARBA00003747"/>
    </source>
</evidence>
<dbReference type="PANTHER" id="PTHR45646">
    <property type="entry name" value="SERINE/THREONINE-PROTEIN KINASE DOA-RELATED"/>
    <property type="match status" value="1"/>
</dbReference>
<dbReference type="GeneID" id="43595565"/>
<dbReference type="Gene3D" id="3.30.200.20">
    <property type="entry name" value="Phosphorylase Kinase, domain 1"/>
    <property type="match status" value="1"/>
</dbReference>
<evidence type="ECO:0000256" key="3">
    <source>
        <dbReference type="ARBA" id="ARBA00012513"/>
    </source>
</evidence>
<organism evidence="18 19">
    <name type="scientific">Venustampulla echinocandica</name>
    <dbReference type="NCBI Taxonomy" id="2656787"/>
    <lineage>
        <taxon>Eukaryota</taxon>
        <taxon>Fungi</taxon>
        <taxon>Dikarya</taxon>
        <taxon>Ascomycota</taxon>
        <taxon>Pezizomycotina</taxon>
        <taxon>Leotiomycetes</taxon>
        <taxon>Helotiales</taxon>
        <taxon>Pleuroascaceae</taxon>
        <taxon>Venustampulla</taxon>
    </lineage>
</organism>
<dbReference type="STRING" id="2656787.A0A370TS73"/>
<dbReference type="SUPFAM" id="SSF56112">
    <property type="entry name" value="Protein kinase-like (PK-like)"/>
    <property type="match status" value="1"/>
</dbReference>
<dbReference type="OrthoDB" id="5979581at2759"/>
<evidence type="ECO:0000256" key="10">
    <source>
        <dbReference type="ARBA" id="ARBA00022840"/>
    </source>
</evidence>
<dbReference type="GO" id="GO:0005634">
    <property type="term" value="C:nucleus"/>
    <property type="evidence" value="ECO:0007669"/>
    <property type="project" value="TreeGrafter"/>
</dbReference>
<keyword evidence="7" id="KW-0808">Transferase</keyword>
<dbReference type="PROSITE" id="PS50011">
    <property type="entry name" value="PROTEIN_KINASE_DOM"/>
    <property type="match status" value="1"/>
</dbReference>
<evidence type="ECO:0000256" key="6">
    <source>
        <dbReference type="ARBA" id="ARBA00022527"/>
    </source>
</evidence>
<dbReference type="GO" id="GO:0004674">
    <property type="term" value="F:protein serine/threonine kinase activity"/>
    <property type="evidence" value="ECO:0007669"/>
    <property type="project" value="UniProtKB-KW"/>
</dbReference>
<evidence type="ECO:0000259" key="17">
    <source>
        <dbReference type="PROSITE" id="PS50011"/>
    </source>
</evidence>
<comment type="caution">
    <text evidence="18">The sequence shown here is derived from an EMBL/GenBank/DDBJ whole genome shotgun (WGS) entry which is preliminary data.</text>
</comment>
<dbReference type="InterPro" id="IPR008266">
    <property type="entry name" value="Tyr_kinase_AS"/>
</dbReference>
<evidence type="ECO:0000256" key="5">
    <source>
        <dbReference type="ARBA" id="ARBA00019973"/>
    </source>
</evidence>
<keyword evidence="19" id="KW-1185">Reference proteome</keyword>
<comment type="subunit">
    <text evidence="2">Component of the EKC/KEOPS complex composed of at least BUD32, CGI121, GON7, KAE1 and PCC1; the whole complex dimerizes.</text>
</comment>
<dbReference type="InterPro" id="IPR011009">
    <property type="entry name" value="Kinase-like_dom_sf"/>
</dbReference>
<dbReference type="GO" id="GO:0043484">
    <property type="term" value="P:regulation of RNA splicing"/>
    <property type="evidence" value="ECO:0007669"/>
    <property type="project" value="TreeGrafter"/>
</dbReference>
<dbReference type="PROSITE" id="PS00107">
    <property type="entry name" value="PROTEIN_KINASE_ATP"/>
    <property type="match status" value="1"/>
</dbReference>